<feature type="binding site" evidence="3">
    <location>
        <position position="8"/>
    </location>
    <ligand>
        <name>Zn(2+)</name>
        <dbReference type="ChEBI" id="CHEBI:29105"/>
    </ligand>
</feature>
<dbReference type="HAMAP" id="MF_00649">
    <property type="entry name" value="DNA_gyrase_inhibitor_YacG"/>
    <property type="match status" value="1"/>
</dbReference>
<proteinExistence type="inferred from homology"/>
<comment type="cofactor">
    <cofactor evidence="3">
        <name>Zn(2+)</name>
        <dbReference type="ChEBI" id="CHEBI:29105"/>
    </cofactor>
    <text evidence="3">Binds 1 zinc ion.</text>
</comment>
<dbReference type="Gene3D" id="3.30.50.10">
    <property type="entry name" value="Erythroid Transcription Factor GATA-1, subunit A"/>
    <property type="match status" value="1"/>
</dbReference>
<dbReference type="NCBIfam" id="NF001638">
    <property type="entry name" value="PRK00418.1"/>
    <property type="match status" value="1"/>
</dbReference>
<evidence type="ECO:0000313" key="4">
    <source>
        <dbReference type="EMBL" id="PPC75451.1"/>
    </source>
</evidence>
<dbReference type="InterPro" id="IPR005584">
    <property type="entry name" value="DNA_gyrase_inhibitor_YacG"/>
</dbReference>
<accession>A0A2S5KKU6</accession>
<sequence length="73" mass="8397">MKYSCPTCKKDIEWSNENPFRPFCSERCKLIDLGAWADESYAVPAEPDLTALEYEEDMFFTAPVGQDDNSRSH</sequence>
<gene>
    <name evidence="3" type="primary">yacG</name>
    <name evidence="4" type="ORF">C4K68_20605</name>
</gene>
<dbReference type="SUPFAM" id="SSF57716">
    <property type="entry name" value="Glucocorticoid receptor-like (DNA-binding domain)"/>
    <property type="match status" value="1"/>
</dbReference>
<organism evidence="4 5">
    <name type="scientific">Proteobacteria bacterium 228</name>
    <dbReference type="NCBI Taxonomy" id="2083153"/>
    <lineage>
        <taxon>Bacteria</taxon>
        <taxon>Pseudomonadati</taxon>
        <taxon>Pseudomonadota</taxon>
    </lineage>
</organism>
<dbReference type="GO" id="GO:0008657">
    <property type="term" value="F:DNA topoisomerase type II (double strand cut, ATP-hydrolyzing) inhibitor activity"/>
    <property type="evidence" value="ECO:0007669"/>
    <property type="project" value="UniProtKB-UniRule"/>
</dbReference>
<comment type="subunit">
    <text evidence="3">Interacts with GyrB.</text>
</comment>
<reference evidence="4 5" key="1">
    <citation type="submission" date="2018-02" db="EMBL/GenBank/DDBJ databases">
        <title>novel marine gammaproteobacteria from coastal saline agro ecosystem.</title>
        <authorList>
            <person name="Krishnan R."/>
            <person name="Ramesh Kumar N."/>
        </authorList>
    </citation>
    <scope>NUCLEOTIDE SEQUENCE [LARGE SCALE GENOMIC DNA]</scope>
    <source>
        <strain evidence="4 5">228</strain>
    </source>
</reference>
<feature type="binding site" evidence="3">
    <location>
        <position position="24"/>
    </location>
    <ligand>
        <name>Zn(2+)</name>
        <dbReference type="ChEBI" id="CHEBI:29105"/>
    </ligand>
</feature>
<dbReference type="Proteomes" id="UP000238196">
    <property type="component" value="Unassembled WGS sequence"/>
</dbReference>
<evidence type="ECO:0000313" key="5">
    <source>
        <dbReference type="Proteomes" id="UP000238196"/>
    </source>
</evidence>
<dbReference type="OrthoDB" id="5297544at2"/>
<feature type="binding site" evidence="3">
    <location>
        <position position="5"/>
    </location>
    <ligand>
        <name>Zn(2+)</name>
        <dbReference type="ChEBI" id="CHEBI:29105"/>
    </ligand>
</feature>
<dbReference type="AlphaFoldDB" id="A0A2S5KKU6"/>
<keyword evidence="2 3" id="KW-0862">Zinc</keyword>
<dbReference type="GO" id="GO:0008270">
    <property type="term" value="F:zinc ion binding"/>
    <property type="evidence" value="ECO:0007669"/>
    <property type="project" value="UniProtKB-UniRule"/>
</dbReference>
<name>A0A2S5KKU6_9PROT</name>
<dbReference type="InterPro" id="IPR013088">
    <property type="entry name" value="Znf_NHR/GATA"/>
</dbReference>
<keyword evidence="1 3" id="KW-0479">Metal-binding</keyword>
<comment type="caution">
    <text evidence="4">The sequence shown here is derived from an EMBL/GenBank/DDBJ whole genome shotgun (WGS) entry which is preliminary data.</text>
</comment>
<dbReference type="Pfam" id="PF03884">
    <property type="entry name" value="YacG"/>
    <property type="match status" value="1"/>
</dbReference>
<protein>
    <recommendedName>
        <fullName evidence="3">DNA gyrase inhibitor YacG</fullName>
    </recommendedName>
</protein>
<comment type="function">
    <text evidence="3">Inhibits all the catalytic activities of DNA gyrase by preventing its interaction with DNA. Acts by binding directly to the C-terminal domain of GyrB, which probably disrupts DNA binding by the gyrase.</text>
</comment>
<evidence type="ECO:0000256" key="1">
    <source>
        <dbReference type="ARBA" id="ARBA00022723"/>
    </source>
</evidence>
<comment type="similarity">
    <text evidence="3">Belongs to the DNA gyrase inhibitor YacG family.</text>
</comment>
<evidence type="ECO:0000256" key="2">
    <source>
        <dbReference type="ARBA" id="ARBA00022833"/>
    </source>
</evidence>
<dbReference type="GO" id="GO:0006355">
    <property type="term" value="P:regulation of DNA-templated transcription"/>
    <property type="evidence" value="ECO:0007669"/>
    <property type="project" value="InterPro"/>
</dbReference>
<evidence type="ECO:0000256" key="3">
    <source>
        <dbReference type="HAMAP-Rule" id="MF_00649"/>
    </source>
</evidence>
<dbReference type="PANTHER" id="PTHR36150:SF1">
    <property type="entry name" value="DNA GYRASE INHIBITOR YACG"/>
    <property type="match status" value="1"/>
</dbReference>
<dbReference type="EMBL" id="PRLP01000093">
    <property type="protein sequence ID" value="PPC75451.1"/>
    <property type="molecule type" value="Genomic_DNA"/>
</dbReference>
<feature type="binding site" evidence="3">
    <location>
        <position position="28"/>
    </location>
    <ligand>
        <name>Zn(2+)</name>
        <dbReference type="ChEBI" id="CHEBI:29105"/>
    </ligand>
</feature>
<dbReference type="PANTHER" id="PTHR36150">
    <property type="entry name" value="DNA GYRASE INHIBITOR YACG"/>
    <property type="match status" value="1"/>
</dbReference>